<protein>
    <submittedName>
        <fullName evidence="2">Protein tyrosine/serine phosphatase</fullName>
    </submittedName>
</protein>
<evidence type="ECO:0000313" key="2">
    <source>
        <dbReference type="EMBL" id="EPX87896.1"/>
    </source>
</evidence>
<dbReference type="STRING" id="1123069.ruthe_00101"/>
<dbReference type="AlphaFoldDB" id="S9R2H6"/>
<dbReference type="Gene3D" id="3.90.190.10">
    <property type="entry name" value="Protein tyrosine phosphatase superfamily"/>
    <property type="match status" value="1"/>
</dbReference>
<dbReference type="InterPro" id="IPR055214">
    <property type="entry name" value="PTP-NADK"/>
</dbReference>
<dbReference type="PROSITE" id="PS00383">
    <property type="entry name" value="TYR_PHOSPHATASE_1"/>
    <property type="match status" value="1"/>
</dbReference>
<evidence type="ECO:0000259" key="1">
    <source>
        <dbReference type="PROSITE" id="PS50056"/>
    </source>
</evidence>
<keyword evidence="3" id="KW-1185">Reference proteome</keyword>
<dbReference type="EMBL" id="AOLV01000001">
    <property type="protein sequence ID" value="EPX87896.1"/>
    <property type="molecule type" value="Genomic_DNA"/>
</dbReference>
<feature type="domain" description="Tyrosine specific protein phosphatases" evidence="1">
    <location>
        <begin position="247"/>
        <end position="319"/>
    </location>
</feature>
<dbReference type="SUPFAM" id="SSF52799">
    <property type="entry name" value="(Phosphotyrosine protein) phosphatases II"/>
    <property type="match status" value="1"/>
</dbReference>
<dbReference type="PATRIC" id="fig|1123069.3.peg.107"/>
<reference evidence="2 3" key="1">
    <citation type="journal article" date="2013" name="Stand. Genomic Sci.">
        <title>Genome sequence of the reddish-pigmented Rubellimicrobium thermophilum type strain (DSM 16684(T)), a member of the Roseobacter clade.</title>
        <authorList>
            <person name="Fiebig A."/>
            <person name="Riedel T."/>
            <person name="Gronow S."/>
            <person name="Petersen J."/>
            <person name="Klenk H.P."/>
            <person name="Goker M."/>
        </authorList>
    </citation>
    <scope>NUCLEOTIDE SEQUENCE [LARGE SCALE GENOMIC DNA]</scope>
    <source>
        <strain evidence="2 3">DSM 16684</strain>
    </source>
</reference>
<name>S9R2H6_9RHOB</name>
<gene>
    <name evidence="2" type="ORF">ruthe_00101</name>
</gene>
<dbReference type="InterPro" id="IPR029021">
    <property type="entry name" value="Prot-tyrosine_phosphatase-like"/>
</dbReference>
<dbReference type="PROSITE" id="PS50056">
    <property type="entry name" value="TYR_PHOSPHATASE_2"/>
    <property type="match status" value="1"/>
</dbReference>
<dbReference type="Pfam" id="PF22741">
    <property type="entry name" value="PTP-NADK"/>
    <property type="match status" value="1"/>
</dbReference>
<sequence length="349" mass="38178">MARHRDQNPVIPAQQIAERGLPDGMAVADVDRDIGIGPRHRLEAGDKPLAQRDDFAPVDVGRGAVHGAQHALGHDRGTGNGAVGNAGHGMGSVKGRATLAVWPADATALPRGGTGPKSGCASVQRDTRAVTLLSRLWGRHAASKRSGWDIADPRSRRLAWLHYHLADHGLLRRHWSNMDQVAPGVWRSNQPTHARFVALKAMGFRSVLNLRGPGRTPAFLFACESCEALGLKLVAVALQARRAPRREQVLALFEAFRTLERPFLMHCKSGADRTGFASALYLLAHEGATLTEARRHLSFRYLHIRGSRTGILDHVLDLYEARLARGAIGIEEWFATEYDSHAAEAGFRR</sequence>
<accession>S9R2H6</accession>
<evidence type="ECO:0000313" key="3">
    <source>
        <dbReference type="Proteomes" id="UP000015346"/>
    </source>
</evidence>
<dbReference type="InterPro" id="IPR016130">
    <property type="entry name" value="Tyr_Pase_AS"/>
</dbReference>
<dbReference type="InterPro" id="IPR000387">
    <property type="entry name" value="Tyr_Pase_dom"/>
</dbReference>
<proteinExistence type="predicted"/>
<organism evidence="2 3">
    <name type="scientific">Rubellimicrobium thermophilum DSM 16684</name>
    <dbReference type="NCBI Taxonomy" id="1123069"/>
    <lineage>
        <taxon>Bacteria</taxon>
        <taxon>Pseudomonadati</taxon>
        <taxon>Pseudomonadota</taxon>
        <taxon>Alphaproteobacteria</taxon>
        <taxon>Rhodobacterales</taxon>
        <taxon>Roseobacteraceae</taxon>
        <taxon>Rubellimicrobium</taxon>
    </lineage>
</organism>
<dbReference type="HOGENOM" id="CLU_794285_0_0_5"/>
<comment type="caution">
    <text evidence="2">The sequence shown here is derived from an EMBL/GenBank/DDBJ whole genome shotgun (WGS) entry which is preliminary data.</text>
</comment>
<dbReference type="Proteomes" id="UP000015346">
    <property type="component" value="Unassembled WGS sequence"/>
</dbReference>